<organism evidence="1 2">
    <name type="scientific">Beauveria bassiana</name>
    <name type="common">White muscardine disease fungus</name>
    <name type="synonym">Tritirachium shiotae</name>
    <dbReference type="NCBI Taxonomy" id="176275"/>
    <lineage>
        <taxon>Eukaryota</taxon>
        <taxon>Fungi</taxon>
        <taxon>Dikarya</taxon>
        <taxon>Ascomycota</taxon>
        <taxon>Pezizomycotina</taxon>
        <taxon>Sordariomycetes</taxon>
        <taxon>Hypocreomycetidae</taxon>
        <taxon>Hypocreales</taxon>
        <taxon>Cordycipitaceae</taxon>
        <taxon>Beauveria</taxon>
    </lineage>
</organism>
<dbReference type="Proteomes" id="UP000235728">
    <property type="component" value="Unassembled WGS sequence"/>
</dbReference>
<sequence>MSMHGPQPDLLLLVILRRRAQTEAAGWHARAISVPGLRVQPIHPIDMAHIPLTNGNGPWIKFETRWQADSRKL</sequence>
<accession>A0A2N6NMF0</accession>
<proteinExistence type="predicted"/>
<name>A0A2N6NMF0_BEABA</name>
<evidence type="ECO:0000313" key="1">
    <source>
        <dbReference type="EMBL" id="PMB68452.1"/>
    </source>
</evidence>
<protein>
    <submittedName>
        <fullName evidence="1">Uncharacterized protein</fullName>
    </submittedName>
</protein>
<comment type="caution">
    <text evidence="1">The sequence shown here is derived from an EMBL/GenBank/DDBJ whole genome shotgun (WGS) entry which is preliminary data.</text>
</comment>
<dbReference type="AlphaFoldDB" id="A0A2N6NMF0"/>
<gene>
    <name evidence="1" type="ORF">BM221_005030</name>
</gene>
<reference evidence="1 2" key="1">
    <citation type="journal article" date="2016" name="Appl. Microbiol. Biotechnol.">
        <title>Characterization of T-DNA insertion mutants with decreased virulence in the entomopathogenic fungus Beauveria bassiana JEF-007.</title>
        <authorList>
            <person name="Kim S."/>
            <person name="Lee S.J."/>
            <person name="Nai Y.S."/>
            <person name="Yu J.S."/>
            <person name="Lee M.R."/>
            <person name="Yang Y.T."/>
            <person name="Kim J.S."/>
        </authorList>
    </citation>
    <scope>NUCLEOTIDE SEQUENCE [LARGE SCALE GENOMIC DNA]</scope>
    <source>
        <strain evidence="1 2">JEF-007</strain>
    </source>
</reference>
<evidence type="ECO:0000313" key="2">
    <source>
        <dbReference type="Proteomes" id="UP000235728"/>
    </source>
</evidence>
<dbReference type="EMBL" id="MRVG01000005">
    <property type="protein sequence ID" value="PMB68452.1"/>
    <property type="molecule type" value="Genomic_DNA"/>
</dbReference>